<gene>
    <name evidence="1" type="ORF">LEP1GSC081_0410</name>
</gene>
<protein>
    <submittedName>
        <fullName evidence="1">PF07614 family protein</fullName>
    </submittedName>
</protein>
<proteinExistence type="predicted"/>
<dbReference type="InterPro" id="IPR011471">
    <property type="entry name" value="DUF1577"/>
</dbReference>
<evidence type="ECO:0000313" key="2">
    <source>
        <dbReference type="Proteomes" id="UP000006253"/>
    </source>
</evidence>
<name>A0A0E2B9L6_9LEPT</name>
<sequence>MSVQFQTHMQAQRSWETIQDVNKIKYILKEYIHFQGLLVKESPFHQELKPMEIREDGTFIFPTDSTLTNINDELVLYRTLSKHIEISFDVIEKTDTQIICKPLFARIAKAKRMSPRIEGLMGKVIAHKFLIPRKELDIAKVLGTSGQIILNDLNRKVKQIYPSSKLVFNSSKELSPEEELVKKYKKPIYIRDTSTLDSNPEGEFANLGLLPIKETLQEELILEERLRFFKSSKTRSLLIYPILFKSGGETQIFAMGVIESSEGPISDKVVPLYKEMEEIFNSRMGDSNTKSLDKRQNILNISEGGILLEVTDPELIQSFLHKPVFTADITFKMQAPLRFAFHIRHIFQVGEIYHVGAEIVGSNDAKANMTLLKKNMNFIKTQ</sequence>
<dbReference type="EMBL" id="AHMY02000010">
    <property type="protein sequence ID" value="EKO17588.1"/>
    <property type="molecule type" value="Genomic_DNA"/>
</dbReference>
<dbReference type="Pfam" id="PF07614">
    <property type="entry name" value="DUF1577"/>
    <property type="match status" value="1"/>
</dbReference>
<organism evidence="1 2">
    <name type="scientific">Leptospira kirschneri str. H1</name>
    <dbReference type="NCBI Taxonomy" id="1049966"/>
    <lineage>
        <taxon>Bacteria</taxon>
        <taxon>Pseudomonadati</taxon>
        <taxon>Spirochaetota</taxon>
        <taxon>Spirochaetia</taxon>
        <taxon>Leptospirales</taxon>
        <taxon>Leptospiraceae</taxon>
        <taxon>Leptospira</taxon>
    </lineage>
</organism>
<evidence type="ECO:0000313" key="1">
    <source>
        <dbReference type="EMBL" id="EKO17588.1"/>
    </source>
</evidence>
<comment type="caution">
    <text evidence="1">The sequence shown here is derived from an EMBL/GenBank/DDBJ whole genome shotgun (WGS) entry which is preliminary data.</text>
</comment>
<dbReference type="Proteomes" id="UP000006253">
    <property type="component" value="Unassembled WGS sequence"/>
</dbReference>
<reference evidence="1 2" key="1">
    <citation type="submission" date="2012-10" db="EMBL/GenBank/DDBJ databases">
        <authorList>
            <person name="Harkins D.M."/>
            <person name="Durkin A.S."/>
            <person name="Brinkac L.M."/>
            <person name="Selengut J.D."/>
            <person name="Sanka R."/>
            <person name="DePew J."/>
            <person name="Purushe J."/>
            <person name="Peacock S.J."/>
            <person name="Thaipadungpanit J."/>
            <person name="Wuthiekanun V.W."/>
            <person name="Day N.P."/>
            <person name="Vinetz J.M."/>
            <person name="Sutton G.G."/>
            <person name="Nelson W.C."/>
            <person name="Fouts D.E."/>
        </authorList>
    </citation>
    <scope>NUCLEOTIDE SEQUENCE [LARGE SCALE GENOMIC DNA]</scope>
    <source>
        <strain evidence="1 2">H1</strain>
    </source>
</reference>
<dbReference type="AlphaFoldDB" id="A0A0E2B9L6"/>
<accession>A0A0E2B9L6</accession>
<dbReference type="RefSeq" id="WP_004764233.1">
    <property type="nucleotide sequence ID" value="NZ_AHMY02000010.1"/>
</dbReference>